<proteinExistence type="predicted"/>
<accession>A0ABM9XBU8</accession>
<name>A0ABM9XBU8_9RHOB</name>
<keyword evidence="1" id="KW-0812">Transmembrane</keyword>
<gene>
    <name evidence="2" type="ORF">OIHEL45_08420</name>
</gene>
<keyword evidence="1" id="KW-0472">Membrane</keyword>
<comment type="caution">
    <text evidence="2">The sequence shown here is derived from an EMBL/GenBank/DDBJ whole genome shotgun (WGS) entry which is preliminary data.</text>
</comment>
<feature type="transmembrane region" description="Helical" evidence="1">
    <location>
        <begin position="37"/>
        <end position="57"/>
    </location>
</feature>
<evidence type="ECO:0000313" key="3">
    <source>
        <dbReference type="Proteomes" id="UP000003257"/>
    </source>
</evidence>
<keyword evidence="3" id="KW-1185">Reference proteome</keyword>
<keyword evidence="1" id="KW-1133">Transmembrane helix</keyword>
<organism evidence="2 3">
    <name type="scientific">Sulfitobacter indolifex HEL-45</name>
    <dbReference type="NCBI Taxonomy" id="391624"/>
    <lineage>
        <taxon>Bacteria</taxon>
        <taxon>Pseudomonadati</taxon>
        <taxon>Pseudomonadota</taxon>
        <taxon>Alphaproteobacteria</taxon>
        <taxon>Rhodobacterales</taxon>
        <taxon>Roseobacteraceae</taxon>
        <taxon>Sulfitobacter</taxon>
    </lineage>
</organism>
<evidence type="ECO:0000313" key="2">
    <source>
        <dbReference type="EMBL" id="EDQ06828.1"/>
    </source>
</evidence>
<dbReference type="EMBL" id="ABID01000001">
    <property type="protein sequence ID" value="EDQ06828.1"/>
    <property type="molecule type" value="Genomic_DNA"/>
</dbReference>
<protein>
    <submittedName>
        <fullName evidence="2">Uncharacterized protein</fullName>
    </submittedName>
</protein>
<feature type="transmembrane region" description="Helical" evidence="1">
    <location>
        <begin position="12"/>
        <end position="31"/>
    </location>
</feature>
<dbReference type="Proteomes" id="UP000003257">
    <property type="component" value="Unassembled WGS sequence"/>
</dbReference>
<reference evidence="2 3" key="1">
    <citation type="submission" date="2007-11" db="EMBL/GenBank/DDBJ databases">
        <authorList>
            <person name="Wagner-Dobler I."/>
            <person name="Ferriera S."/>
            <person name="Johnson J."/>
            <person name="Kravitz S."/>
            <person name="Beeson K."/>
            <person name="Sutton G."/>
            <person name="Rogers Y.-H."/>
            <person name="Friedman R."/>
            <person name="Frazier M."/>
            <person name="Venter J.C."/>
        </authorList>
    </citation>
    <scope>NUCLEOTIDE SEQUENCE [LARGE SCALE GENOMIC DNA]</scope>
    <source>
        <strain evidence="2 3">HEL-45</strain>
    </source>
</reference>
<sequence>MTNTPNNPLRRVLLSLAIWFFVVTVVVLIYAKGDDPMPLSFLSRLGIAAGIVAFMNIPLIRKIGHIYLHTTPDDGDLDD</sequence>
<evidence type="ECO:0000256" key="1">
    <source>
        <dbReference type="SAM" id="Phobius"/>
    </source>
</evidence>
<dbReference type="RefSeq" id="WP_007118895.1">
    <property type="nucleotide sequence ID" value="NZ_ABID01000001.1"/>
</dbReference>